<protein>
    <submittedName>
        <fullName evidence="6">Acyl-CoA reductase</fullName>
    </submittedName>
</protein>
<dbReference type="InterPro" id="IPR016161">
    <property type="entry name" value="Ald_DH/histidinol_DH"/>
</dbReference>
<evidence type="ECO:0000256" key="2">
    <source>
        <dbReference type="ARBA" id="ARBA00023002"/>
    </source>
</evidence>
<gene>
    <name evidence="6" type="ORF">SAMN05421811_114209</name>
</gene>
<dbReference type="FunFam" id="3.40.309.10:FF:000009">
    <property type="entry name" value="Aldehyde dehydrogenase A"/>
    <property type="match status" value="1"/>
</dbReference>
<dbReference type="STRING" id="568860.SAMN05421811_114209"/>
<evidence type="ECO:0000259" key="5">
    <source>
        <dbReference type="Pfam" id="PF00171"/>
    </source>
</evidence>
<proteinExistence type="inferred from homology"/>
<feature type="domain" description="Aldehyde dehydrogenase" evidence="5">
    <location>
        <begin position="19"/>
        <end position="466"/>
    </location>
</feature>
<dbReference type="PROSITE" id="PS00070">
    <property type="entry name" value="ALDEHYDE_DEHYDR_CYS"/>
    <property type="match status" value="1"/>
</dbReference>
<dbReference type="InterPro" id="IPR015590">
    <property type="entry name" value="Aldehyde_DH_dom"/>
</dbReference>
<dbReference type="Gene3D" id="3.40.605.10">
    <property type="entry name" value="Aldehyde Dehydrogenase, Chain A, domain 1"/>
    <property type="match status" value="1"/>
</dbReference>
<evidence type="ECO:0000313" key="6">
    <source>
        <dbReference type="EMBL" id="SEU37447.1"/>
    </source>
</evidence>
<dbReference type="InterPro" id="IPR016160">
    <property type="entry name" value="Ald_DH_CS_CYS"/>
</dbReference>
<dbReference type="PROSITE" id="PS00687">
    <property type="entry name" value="ALDEHYDE_DEHYDR_GLU"/>
    <property type="match status" value="1"/>
</dbReference>
<feature type="active site" evidence="3">
    <location>
        <position position="243"/>
    </location>
</feature>
<organism evidence="6 7">
    <name type="scientific">Nonomuraea wenchangensis</name>
    <dbReference type="NCBI Taxonomy" id="568860"/>
    <lineage>
        <taxon>Bacteria</taxon>
        <taxon>Bacillati</taxon>
        <taxon>Actinomycetota</taxon>
        <taxon>Actinomycetes</taxon>
        <taxon>Streptosporangiales</taxon>
        <taxon>Streptosporangiaceae</taxon>
        <taxon>Nonomuraea</taxon>
    </lineage>
</organism>
<dbReference type="InterPro" id="IPR016163">
    <property type="entry name" value="Ald_DH_C"/>
</dbReference>
<dbReference type="Gene3D" id="3.40.309.10">
    <property type="entry name" value="Aldehyde Dehydrogenase, Chain A, domain 2"/>
    <property type="match status" value="1"/>
</dbReference>
<dbReference type="EMBL" id="FOHX01000014">
    <property type="protein sequence ID" value="SEU37447.1"/>
    <property type="molecule type" value="Genomic_DNA"/>
</dbReference>
<dbReference type="Proteomes" id="UP000199361">
    <property type="component" value="Unassembled WGS sequence"/>
</dbReference>
<dbReference type="OrthoDB" id="6882680at2"/>
<evidence type="ECO:0000256" key="3">
    <source>
        <dbReference type="PROSITE-ProRule" id="PRU10007"/>
    </source>
</evidence>
<dbReference type="PANTHER" id="PTHR11699">
    <property type="entry name" value="ALDEHYDE DEHYDROGENASE-RELATED"/>
    <property type="match status" value="1"/>
</dbReference>
<accession>A0A1I0LCW7</accession>
<dbReference type="InterPro" id="IPR044086">
    <property type="entry name" value="LUC3-like"/>
</dbReference>
<dbReference type="Pfam" id="PF00171">
    <property type="entry name" value="Aldedh"/>
    <property type="match status" value="1"/>
</dbReference>
<dbReference type="GO" id="GO:0016620">
    <property type="term" value="F:oxidoreductase activity, acting on the aldehyde or oxo group of donors, NAD or NADP as acceptor"/>
    <property type="evidence" value="ECO:0007669"/>
    <property type="project" value="InterPro"/>
</dbReference>
<dbReference type="SUPFAM" id="SSF53720">
    <property type="entry name" value="ALDH-like"/>
    <property type="match status" value="1"/>
</dbReference>
<reference evidence="6 7" key="1">
    <citation type="submission" date="2016-10" db="EMBL/GenBank/DDBJ databases">
        <authorList>
            <person name="de Groot N.N."/>
        </authorList>
    </citation>
    <scope>NUCLEOTIDE SEQUENCE [LARGE SCALE GENOMIC DNA]</scope>
    <source>
        <strain evidence="6 7">CGMCC 4.5598</strain>
    </source>
</reference>
<evidence type="ECO:0000256" key="1">
    <source>
        <dbReference type="ARBA" id="ARBA00009986"/>
    </source>
</evidence>
<evidence type="ECO:0000256" key="4">
    <source>
        <dbReference type="RuleBase" id="RU003345"/>
    </source>
</evidence>
<keyword evidence="7" id="KW-1185">Reference proteome</keyword>
<evidence type="ECO:0000313" key="7">
    <source>
        <dbReference type="Proteomes" id="UP000199361"/>
    </source>
</evidence>
<comment type="similarity">
    <text evidence="1 4">Belongs to the aldehyde dehydrogenase family.</text>
</comment>
<dbReference type="InterPro" id="IPR016162">
    <property type="entry name" value="Ald_DH_N"/>
</dbReference>
<sequence>MSDAELTMTIGGRAVRAPRSFPIVDPSTGEVAAHAPTAEAEHVEDVMAAMAAAQPAWAAETADGRARVMHQGADAVAASIDEIARLSTLELGAPLAFSKGLVTGVISALRYFAGSEVAGEVLSDSESERVEVLRRPVGPVVAITPWNVPAYMMGLKIGPALAAGNCVVVKPSPYTPLATLRVGEILREVFPAGVLNVVSGTDELGPMLVDHPVPRKVTFTGSIPTGKAIAASAAKDLKRVTLELGGNDPAILLDDVDVEAIAPKLFWAAFTNSGQVCIAIKRVYVPAHLHDALVDALVGLVPSVRLGSGLDESTNMGPLQNRAQLDFVAALVEDAKAKGATVAAGGRPEDRPGYFYAPTIVAGAAAGMRVVDEEQFGPVLPLVPYTDLEDTVAQANHRYFGLGASVWSGDLDRAGAVADRLEAGQVWVNTHQSTLGFSQPLTGVKHSGLGVEKGRWGLETFTELQTRYVSRA</sequence>
<dbReference type="AlphaFoldDB" id="A0A1I0LCW7"/>
<keyword evidence="2 4" id="KW-0560">Oxidoreductase</keyword>
<dbReference type="FunFam" id="3.40.605.10:FF:000007">
    <property type="entry name" value="NAD/NADP-dependent betaine aldehyde dehydrogenase"/>
    <property type="match status" value="1"/>
</dbReference>
<dbReference type="CDD" id="cd07106">
    <property type="entry name" value="ALDH_AldA-AAD23400"/>
    <property type="match status" value="1"/>
</dbReference>
<dbReference type="RefSeq" id="WP_091090004.1">
    <property type="nucleotide sequence ID" value="NZ_FOHX01000014.1"/>
</dbReference>
<name>A0A1I0LCW7_9ACTN</name>
<dbReference type="InterPro" id="IPR029510">
    <property type="entry name" value="Ald_DH_CS_GLU"/>
</dbReference>